<evidence type="ECO:0000256" key="10">
    <source>
        <dbReference type="ARBA" id="ARBA00023136"/>
    </source>
</evidence>
<dbReference type="GO" id="GO:0046872">
    <property type="term" value="F:metal ion binding"/>
    <property type="evidence" value="ECO:0007669"/>
    <property type="project" value="UniProtKB-KW"/>
</dbReference>
<feature type="transmembrane region" description="Helical" evidence="11">
    <location>
        <begin position="163"/>
        <end position="184"/>
    </location>
</feature>
<evidence type="ECO:0000313" key="13">
    <source>
        <dbReference type="EMBL" id="KAJ2779378.1"/>
    </source>
</evidence>
<feature type="transmembrane region" description="Helical" evidence="11">
    <location>
        <begin position="654"/>
        <end position="675"/>
    </location>
</feature>
<feature type="transmembrane region" description="Helical" evidence="11">
    <location>
        <begin position="446"/>
        <end position="469"/>
    </location>
</feature>
<feature type="transmembrane region" description="Helical" evidence="11">
    <location>
        <begin position="294"/>
        <end position="312"/>
    </location>
</feature>
<proteinExistence type="inferred from homology"/>
<dbReference type="PRINTS" id="PR00119">
    <property type="entry name" value="CATATPASE"/>
</dbReference>
<evidence type="ECO:0000259" key="12">
    <source>
        <dbReference type="Pfam" id="PF00122"/>
    </source>
</evidence>
<evidence type="ECO:0000256" key="3">
    <source>
        <dbReference type="ARBA" id="ARBA00022692"/>
    </source>
</evidence>
<keyword evidence="6" id="KW-0067">ATP-binding</keyword>
<dbReference type="SUPFAM" id="SSF81653">
    <property type="entry name" value="Calcium ATPase, transduction domain A"/>
    <property type="match status" value="1"/>
</dbReference>
<dbReference type="SFLD" id="SFLDS00003">
    <property type="entry name" value="Haloacid_Dehalogenase"/>
    <property type="match status" value="1"/>
</dbReference>
<evidence type="ECO:0000256" key="9">
    <source>
        <dbReference type="ARBA" id="ARBA00022989"/>
    </source>
</evidence>
<dbReference type="InterPro" id="IPR008250">
    <property type="entry name" value="ATPase_P-typ_transduc_dom_A_sf"/>
</dbReference>
<dbReference type="InterPro" id="IPR006544">
    <property type="entry name" value="P-type_TPase_V"/>
</dbReference>
<feature type="transmembrane region" description="Helical" evidence="11">
    <location>
        <begin position="681"/>
        <end position="708"/>
    </location>
</feature>
<evidence type="ECO:0000256" key="5">
    <source>
        <dbReference type="ARBA" id="ARBA00022741"/>
    </source>
</evidence>
<dbReference type="InterPro" id="IPR036412">
    <property type="entry name" value="HAD-like_sf"/>
</dbReference>
<dbReference type="GO" id="GO:0140358">
    <property type="term" value="F:P-type transmembrane transporter activity"/>
    <property type="evidence" value="ECO:0007669"/>
    <property type="project" value="InterPro"/>
</dbReference>
<dbReference type="Gene3D" id="3.40.1110.10">
    <property type="entry name" value="Calcium-transporting ATPase, cytoplasmic domain N"/>
    <property type="match status" value="1"/>
</dbReference>
<evidence type="ECO:0000256" key="4">
    <source>
        <dbReference type="ARBA" id="ARBA00022723"/>
    </source>
</evidence>
<dbReference type="InterPro" id="IPR023214">
    <property type="entry name" value="HAD_sf"/>
</dbReference>
<dbReference type="GO" id="GO:0019829">
    <property type="term" value="F:ATPase-coupled monoatomic cation transmembrane transporter activity"/>
    <property type="evidence" value="ECO:0007669"/>
    <property type="project" value="TreeGrafter"/>
</dbReference>
<keyword evidence="9 11" id="KW-1133">Transmembrane helix</keyword>
<comment type="subcellular location">
    <subcellularLocation>
        <location evidence="1">Membrane</location>
        <topology evidence="1">Multi-pass membrane protein</topology>
    </subcellularLocation>
</comment>
<dbReference type="InterPro" id="IPR001757">
    <property type="entry name" value="P_typ_ATPase"/>
</dbReference>
<feature type="transmembrane region" description="Helical" evidence="11">
    <location>
        <begin position="475"/>
        <end position="495"/>
    </location>
</feature>
<feature type="transmembrane region" description="Helical" evidence="11">
    <location>
        <begin position="1201"/>
        <end position="1224"/>
    </location>
</feature>
<feature type="transmembrane region" description="Helical" evidence="11">
    <location>
        <begin position="1355"/>
        <end position="1378"/>
    </location>
</feature>
<feature type="transmembrane region" description="Helical" evidence="11">
    <location>
        <begin position="1160"/>
        <end position="1180"/>
    </location>
</feature>
<dbReference type="Gene3D" id="2.70.150.10">
    <property type="entry name" value="Calcium-transporting ATPase, cytoplasmic transduction domain A"/>
    <property type="match status" value="1"/>
</dbReference>
<evidence type="ECO:0000256" key="7">
    <source>
        <dbReference type="ARBA" id="ARBA00022842"/>
    </source>
</evidence>
<dbReference type="OrthoDB" id="48943at2759"/>
<evidence type="ECO:0000256" key="11">
    <source>
        <dbReference type="SAM" id="Phobius"/>
    </source>
</evidence>
<keyword evidence="5" id="KW-0547">Nucleotide-binding</keyword>
<dbReference type="Gene3D" id="3.40.50.1000">
    <property type="entry name" value="HAD superfamily/HAD-like"/>
    <property type="match status" value="1"/>
</dbReference>
<dbReference type="InterPro" id="IPR023298">
    <property type="entry name" value="ATPase_P-typ_TM_dom_sf"/>
</dbReference>
<feature type="transmembrane region" description="Helical" evidence="11">
    <location>
        <begin position="1134"/>
        <end position="1154"/>
    </location>
</feature>
<protein>
    <recommendedName>
        <fullName evidence="12">P-type ATPase A domain-containing protein</fullName>
    </recommendedName>
</protein>
<evidence type="ECO:0000256" key="8">
    <source>
        <dbReference type="ARBA" id="ARBA00022967"/>
    </source>
</evidence>
<dbReference type="GO" id="GO:0016020">
    <property type="term" value="C:membrane"/>
    <property type="evidence" value="ECO:0007669"/>
    <property type="project" value="UniProtKB-SubCell"/>
</dbReference>
<dbReference type="InterPro" id="IPR059000">
    <property type="entry name" value="ATPase_P-type_domA"/>
</dbReference>
<feature type="transmembrane region" description="Helical" evidence="11">
    <location>
        <begin position="1253"/>
        <end position="1275"/>
    </location>
</feature>
<name>A0A9W8H5C4_9FUNG</name>
<dbReference type="SFLD" id="SFLDG00002">
    <property type="entry name" value="C1.7:_P-type_atpase_like"/>
    <property type="match status" value="1"/>
</dbReference>
<dbReference type="InterPro" id="IPR023299">
    <property type="entry name" value="ATPase_P-typ_cyto_dom_N"/>
</dbReference>
<dbReference type="Proteomes" id="UP001140217">
    <property type="component" value="Unassembled WGS sequence"/>
</dbReference>
<keyword evidence="4" id="KW-0479">Metal-binding</keyword>
<dbReference type="PANTHER" id="PTHR45630">
    <property type="entry name" value="CATION-TRANSPORTING ATPASE-RELATED"/>
    <property type="match status" value="1"/>
</dbReference>
<keyword evidence="14" id="KW-1185">Reference proteome</keyword>
<dbReference type="Pfam" id="PF00122">
    <property type="entry name" value="E1-E2_ATPase"/>
    <property type="match status" value="1"/>
</dbReference>
<keyword evidence="3 11" id="KW-0812">Transmembrane</keyword>
<comment type="caution">
    <text evidence="13">The sequence shown here is derived from an EMBL/GenBank/DDBJ whole genome shotgun (WGS) entry which is preliminary data.</text>
</comment>
<sequence length="1395" mass="151717">MLSTRHSVVNKYDVHGQVCPRRTRIGRLCPQLCVSSVALCPAGLGDEGCPSGERVCIDGSCRADCSGVPGRRNPCGCSFQNPPEQSRGLVPCLAFPEVAIEQYSSGDADGLVAFCSRRFNVSGPAASRWGEWGTAGDGVGRRFWAGGQCPAAPRYRYTYREPLWLAVFSCVGLEAAILLAWFAYKHAHEAGVRRLRRGGFQLATLASPVAATSDVYGSSAEKTGAAAKTADGPRLHIRGFNDHPLGTVGLASVVAVSLGWLVWMAVWTCDNYAVLGDAYMLAHYNTTLLEETMIPLWTFAVAWFATCCVLLPRLRNIFRVESLPAASAYVQVERKLRPLQMGGPASGPVALAKRVEEAVARAIRADMHVQTCRVERTAHTGRRYFEYMCTRYVLDEDTAQFAARSLCLGTTHSQLRRHAGGLGSREAAARLELVGANSIEVHVPGYFAALAHELSGVLILYQLLVMWLYYFWQYYAIGLIDTAIILVSAGARAAFRVRGELQVKRAAEQCEPCDIMRDGKWQRLSTVDLVPGDVIRLAPDMRVGCDAVVLGGAVVVDESTVTGEPLPVRKVPICTDGGGGGDGAYDPHGAGRASTLFAGTRILQSQAATASDGTASDPVALCLYTGTQTEKGRLVQQILFPQPVSFTFDEELRLVFGILLVCSVVIFAMALAFYQSKPSAAWFYAQFSCSSLVNPLLPAALVMGQTVAAARLKEKRIRCVDLSRIVLAGKVSVLCLDKTGTLTRDKIEFYGCLCAQGAGERPLFEPFTEDFGALPSRMQTALSVCHGVGETADGLRIGHPVDLEMFQATRCGLAAPSSPGVLCTVVAADGRARLDVVRRFDFVHARASMSVVVRDERTGQLHVFVKGSFERLKAISRPDTVPADYDAACSRLAREGCYVLSVAHRIMDATLEELRNMSQEDIEAGCGFIGLLVFKNMLKDDTEQAIGELKRGSTRTAMITGDTALTGVYIARQCGMAPAGSPMLLGDVDKETGELFWTDVDTDERVADIGPHLAEKDQDGFSKAELAVTCAAFRLLDERGEMAPLLLDTRVFARMKPDDKVRCIQLHMERGITAMCGDGGNDCGALRAAHVGLALSDAEASIVSPFASSDRSIMACVELLVQGRSAQATSFASYLYLILYGQTLTLVKVFTFYFSNTVSTSTWILIDAFINTGMSACVACSKPARRLARWRPTARILGPQVLATALGTVAINWCTMAAAFAWLYRKPWFRCNEFAAADADISKWWLLADSYEAATLAVVCLFQLASNAMVVNFGYLHRRAWWRNWPLVSLWAGCVALVSTLLLADANWLGCRFRINCGSKAVLAREFGIRLRFGVEDYSSALGHNVIPRSSRLELWAICIGGICAALAWQLAVVLYPVHSLARRRWPSHRAHVKL</sequence>
<keyword evidence="10 11" id="KW-0472">Membrane</keyword>
<keyword evidence="7" id="KW-0460">Magnesium</keyword>
<dbReference type="PROSITE" id="PS00154">
    <property type="entry name" value="ATPASE_E1_E2"/>
    <property type="match status" value="1"/>
</dbReference>
<keyword evidence="8" id="KW-1278">Translocase</keyword>
<dbReference type="InterPro" id="IPR044492">
    <property type="entry name" value="P_typ_ATPase_HD_dom"/>
</dbReference>
<dbReference type="GO" id="GO:0005524">
    <property type="term" value="F:ATP binding"/>
    <property type="evidence" value="ECO:0007669"/>
    <property type="project" value="UniProtKB-KW"/>
</dbReference>
<dbReference type="SUPFAM" id="SSF56784">
    <property type="entry name" value="HAD-like"/>
    <property type="match status" value="1"/>
</dbReference>
<feature type="transmembrane region" description="Helical" evidence="11">
    <location>
        <begin position="244"/>
        <end position="266"/>
    </location>
</feature>
<dbReference type="PROSITE" id="PS01229">
    <property type="entry name" value="COF_2"/>
    <property type="match status" value="1"/>
</dbReference>
<evidence type="ECO:0000256" key="6">
    <source>
        <dbReference type="ARBA" id="ARBA00022840"/>
    </source>
</evidence>
<evidence type="ECO:0000256" key="2">
    <source>
        <dbReference type="ARBA" id="ARBA00006000"/>
    </source>
</evidence>
<dbReference type="SUPFAM" id="SSF81665">
    <property type="entry name" value="Calcium ATPase, transmembrane domain M"/>
    <property type="match status" value="1"/>
</dbReference>
<dbReference type="GO" id="GO:0016887">
    <property type="term" value="F:ATP hydrolysis activity"/>
    <property type="evidence" value="ECO:0007669"/>
    <property type="project" value="InterPro"/>
</dbReference>
<dbReference type="EMBL" id="JANBUL010000180">
    <property type="protein sequence ID" value="KAJ2779378.1"/>
    <property type="molecule type" value="Genomic_DNA"/>
</dbReference>
<dbReference type="SFLD" id="SFLDF00027">
    <property type="entry name" value="p-type_atpase"/>
    <property type="match status" value="1"/>
</dbReference>
<dbReference type="PANTHER" id="PTHR45630:SF11">
    <property type="entry name" value="CATION-TRANSPORTING P-TYPE ATPASE N-TERMINAL DOMAIN-CONTAINING PROTEIN"/>
    <property type="match status" value="1"/>
</dbReference>
<dbReference type="InterPro" id="IPR018303">
    <property type="entry name" value="ATPase_P-typ_P_site"/>
</dbReference>
<evidence type="ECO:0000256" key="1">
    <source>
        <dbReference type="ARBA" id="ARBA00004141"/>
    </source>
</evidence>
<feature type="transmembrane region" description="Helical" evidence="11">
    <location>
        <begin position="1287"/>
        <end position="1304"/>
    </location>
</feature>
<reference evidence="13" key="1">
    <citation type="submission" date="2022-07" db="EMBL/GenBank/DDBJ databases">
        <title>Phylogenomic reconstructions and comparative analyses of Kickxellomycotina fungi.</title>
        <authorList>
            <person name="Reynolds N.K."/>
            <person name="Stajich J.E."/>
            <person name="Barry K."/>
            <person name="Grigoriev I.V."/>
            <person name="Crous P."/>
            <person name="Smith M.E."/>
        </authorList>
    </citation>
    <scope>NUCLEOTIDE SEQUENCE</scope>
    <source>
        <strain evidence="13">NBRC 105414</strain>
    </source>
</reference>
<organism evidence="13 14">
    <name type="scientific">Coemansia javaensis</name>
    <dbReference type="NCBI Taxonomy" id="2761396"/>
    <lineage>
        <taxon>Eukaryota</taxon>
        <taxon>Fungi</taxon>
        <taxon>Fungi incertae sedis</taxon>
        <taxon>Zoopagomycota</taxon>
        <taxon>Kickxellomycotina</taxon>
        <taxon>Kickxellomycetes</taxon>
        <taxon>Kickxellales</taxon>
        <taxon>Kickxellaceae</taxon>
        <taxon>Coemansia</taxon>
    </lineage>
</organism>
<evidence type="ECO:0000313" key="14">
    <source>
        <dbReference type="Proteomes" id="UP001140217"/>
    </source>
</evidence>
<accession>A0A9W8H5C4</accession>
<gene>
    <name evidence="13" type="ORF">H4R18_004046</name>
</gene>
<comment type="similarity">
    <text evidence="2">Belongs to the cation transport ATPase (P-type) (TC 3.A.3) family. Type V subfamily.</text>
</comment>
<dbReference type="NCBIfam" id="TIGR01494">
    <property type="entry name" value="ATPase_P-type"/>
    <property type="match status" value="1"/>
</dbReference>
<feature type="domain" description="P-type ATPase A" evidence="12">
    <location>
        <begin position="514"/>
        <end position="613"/>
    </location>
</feature>